<feature type="non-terminal residue" evidence="1">
    <location>
        <position position="43"/>
    </location>
</feature>
<reference evidence="1" key="1">
    <citation type="journal article" date="2014" name="Front. Microbiol.">
        <title>High frequency of phylogenetically diverse reductive dehalogenase-homologous genes in deep subseafloor sedimentary metagenomes.</title>
        <authorList>
            <person name="Kawai M."/>
            <person name="Futagami T."/>
            <person name="Toyoda A."/>
            <person name="Takaki Y."/>
            <person name="Nishi S."/>
            <person name="Hori S."/>
            <person name="Arai W."/>
            <person name="Tsubouchi T."/>
            <person name="Morono Y."/>
            <person name="Uchiyama I."/>
            <person name="Ito T."/>
            <person name="Fujiyama A."/>
            <person name="Inagaki F."/>
            <person name="Takami H."/>
        </authorList>
    </citation>
    <scope>NUCLEOTIDE SEQUENCE</scope>
    <source>
        <strain evidence="1">Expedition CK06-06</strain>
    </source>
</reference>
<organism evidence="1">
    <name type="scientific">marine sediment metagenome</name>
    <dbReference type="NCBI Taxonomy" id="412755"/>
    <lineage>
        <taxon>unclassified sequences</taxon>
        <taxon>metagenomes</taxon>
        <taxon>ecological metagenomes</taxon>
    </lineage>
</organism>
<name>X0Y3M6_9ZZZZ</name>
<dbReference type="PROSITE" id="PS51257">
    <property type="entry name" value="PROKAR_LIPOPROTEIN"/>
    <property type="match status" value="1"/>
</dbReference>
<comment type="caution">
    <text evidence="1">The sequence shown here is derived from an EMBL/GenBank/DDBJ whole genome shotgun (WGS) entry which is preliminary data.</text>
</comment>
<dbReference type="EMBL" id="BARS01058785">
    <property type="protein sequence ID" value="GAG41942.1"/>
    <property type="molecule type" value="Genomic_DNA"/>
</dbReference>
<accession>X0Y3M6</accession>
<evidence type="ECO:0000313" key="1">
    <source>
        <dbReference type="EMBL" id="GAG41942.1"/>
    </source>
</evidence>
<dbReference type="AlphaFoldDB" id="X0Y3M6"/>
<sequence length="43" mass="4534">MKRAVLAAAIISAVLFIGCDSKDSESGQSTEKELMLYCGAGIR</sequence>
<protein>
    <submittedName>
        <fullName evidence="1">Uncharacterized protein</fullName>
    </submittedName>
</protein>
<gene>
    <name evidence="1" type="ORF">S01H1_85534</name>
</gene>
<proteinExistence type="predicted"/>